<dbReference type="OrthoDB" id="5374844at2759"/>
<feature type="compositionally biased region" description="Basic and acidic residues" evidence="1">
    <location>
        <begin position="600"/>
        <end position="613"/>
    </location>
</feature>
<protein>
    <submittedName>
        <fullName evidence="2">Uncharacterized protein</fullName>
    </submittedName>
</protein>
<gene>
    <name evidence="2" type="ORF">HO173_009454</name>
</gene>
<evidence type="ECO:0000313" key="3">
    <source>
        <dbReference type="Proteomes" id="UP000578531"/>
    </source>
</evidence>
<evidence type="ECO:0000313" key="2">
    <source>
        <dbReference type="EMBL" id="KAF6232349.1"/>
    </source>
</evidence>
<feature type="region of interest" description="Disordered" evidence="1">
    <location>
        <begin position="600"/>
        <end position="670"/>
    </location>
</feature>
<feature type="compositionally biased region" description="Polar residues" evidence="1">
    <location>
        <begin position="530"/>
        <end position="548"/>
    </location>
</feature>
<dbReference type="GeneID" id="59291105"/>
<sequence length="670" mass="74303">MSSNSIPRPSQGAPPLMVLASWLETSHHRDDRVVSFPANTSEAIKQTRPPGGEYNMQEVQAIVLALECRDSTFCERLDSLSLTILCSIFVYSQVCLAQQRGLCLLAKALHQDQHDSVHQAAHKQGKKMAVGQAALTLLIKGFLKHDASDKLRRWLGILALELLKDCPENTEKLQSDSPEEQHWQFLGEVIEHESCQVLKLLAGSMIREMLSSGVSPDAFWPSGTVYSNFPKSQHHNSQWVTSFEEFVDELLLKKILTQEVSSVMFAQAVYVGDRKWDLEEAADILVTLSEELNIIVPANDAQPAVYIDVPLDSIIDVFFEEAFVTDSPNPTFGLIIQLMGGGATNCILNASTHAERHVALAFASEKDADTLRRLLMPTNVRTNAFPPHSQSGAIDVSEPILSDDELASPGRALSNSQILMRTASLASAIIPHRIPVNTIDRSKLERVYTSQRTSTEPQEESSSSVAEHDEDLQTVDHGMEMGAEGFGVSQNDGLVQQAIEGIDVSQTDETDGLSNEESQHRNIQARILENASSSARVRYSQAHSNRTQEPMRPFDQTPDTRLPRSSRRHTGFSSIQNAPESRAQLPQQVVSSAVKLVENEYGRKGRDGEHDNLYDTSPKVQNGHRRSPRIIARENTPQKHASPKVKDGQRRSPRIVARDNTPQNWNGNSN</sequence>
<accession>A0A8H6FPJ2</accession>
<dbReference type="RefSeq" id="XP_037161778.1">
    <property type="nucleotide sequence ID" value="XM_037311344.1"/>
</dbReference>
<feature type="compositionally biased region" description="Polar residues" evidence="1">
    <location>
        <begin position="660"/>
        <end position="670"/>
    </location>
</feature>
<proteinExistence type="predicted"/>
<evidence type="ECO:0000256" key="1">
    <source>
        <dbReference type="SAM" id="MobiDB-lite"/>
    </source>
</evidence>
<name>A0A8H6FPJ2_9LECA</name>
<feature type="compositionally biased region" description="Low complexity" evidence="1">
    <location>
        <begin position="449"/>
        <end position="464"/>
    </location>
</feature>
<organism evidence="2 3">
    <name type="scientific">Letharia columbiana</name>
    <dbReference type="NCBI Taxonomy" id="112416"/>
    <lineage>
        <taxon>Eukaryota</taxon>
        <taxon>Fungi</taxon>
        <taxon>Dikarya</taxon>
        <taxon>Ascomycota</taxon>
        <taxon>Pezizomycotina</taxon>
        <taxon>Lecanoromycetes</taxon>
        <taxon>OSLEUM clade</taxon>
        <taxon>Lecanoromycetidae</taxon>
        <taxon>Lecanorales</taxon>
        <taxon>Lecanorineae</taxon>
        <taxon>Parmeliaceae</taxon>
        <taxon>Letharia</taxon>
    </lineage>
</organism>
<feature type="compositionally biased region" description="Polar residues" evidence="1">
    <location>
        <begin position="571"/>
        <end position="587"/>
    </location>
</feature>
<feature type="region of interest" description="Disordered" evidence="1">
    <location>
        <begin position="447"/>
        <end position="468"/>
    </location>
</feature>
<keyword evidence="3" id="KW-1185">Reference proteome</keyword>
<reference evidence="2 3" key="1">
    <citation type="journal article" date="2020" name="Genomics">
        <title>Complete, high-quality genomes from long-read metagenomic sequencing of two wolf lichen thalli reveals enigmatic genome architecture.</title>
        <authorList>
            <person name="McKenzie S.K."/>
            <person name="Walston R.F."/>
            <person name="Allen J.L."/>
        </authorList>
    </citation>
    <scope>NUCLEOTIDE SEQUENCE [LARGE SCALE GENOMIC DNA]</scope>
    <source>
        <strain evidence="2">WasteWater2</strain>
    </source>
</reference>
<feature type="region of interest" description="Disordered" evidence="1">
    <location>
        <begin position="529"/>
        <end position="587"/>
    </location>
</feature>
<dbReference type="EMBL" id="JACCJC010000049">
    <property type="protein sequence ID" value="KAF6232349.1"/>
    <property type="molecule type" value="Genomic_DNA"/>
</dbReference>
<dbReference type="AlphaFoldDB" id="A0A8H6FPJ2"/>
<dbReference type="Proteomes" id="UP000578531">
    <property type="component" value="Unassembled WGS sequence"/>
</dbReference>
<comment type="caution">
    <text evidence="2">The sequence shown here is derived from an EMBL/GenBank/DDBJ whole genome shotgun (WGS) entry which is preliminary data.</text>
</comment>